<dbReference type="PROSITE" id="PS00194">
    <property type="entry name" value="THIOREDOXIN_1"/>
    <property type="match status" value="1"/>
</dbReference>
<feature type="chain" id="PRO_5045960384" evidence="2">
    <location>
        <begin position="35"/>
        <end position="178"/>
    </location>
</feature>
<dbReference type="InterPro" id="IPR013766">
    <property type="entry name" value="Thioredoxin_domain"/>
</dbReference>
<reference evidence="4 5" key="1">
    <citation type="submission" date="2023-07" db="EMBL/GenBank/DDBJ databases">
        <title>Sorghum-associated microbial communities from plants grown in Nebraska, USA.</title>
        <authorList>
            <person name="Schachtman D."/>
        </authorList>
    </citation>
    <scope>NUCLEOTIDE SEQUENCE [LARGE SCALE GENOMIC DNA]</scope>
    <source>
        <strain evidence="4 5">DS1027</strain>
    </source>
</reference>
<protein>
    <submittedName>
        <fullName evidence="4">Thiol-disulfide isomerase/thioredoxin</fullName>
    </submittedName>
</protein>
<dbReference type="InterPro" id="IPR036249">
    <property type="entry name" value="Thioredoxin-like_sf"/>
</dbReference>
<dbReference type="PROSITE" id="PS51352">
    <property type="entry name" value="THIOREDOXIN_2"/>
    <property type="match status" value="1"/>
</dbReference>
<dbReference type="PROSITE" id="PS51318">
    <property type="entry name" value="TAT"/>
    <property type="match status" value="1"/>
</dbReference>
<dbReference type="InterPro" id="IPR006311">
    <property type="entry name" value="TAT_signal"/>
</dbReference>
<evidence type="ECO:0000313" key="5">
    <source>
        <dbReference type="Proteomes" id="UP001184150"/>
    </source>
</evidence>
<dbReference type="Proteomes" id="UP001184150">
    <property type="component" value="Unassembled WGS sequence"/>
</dbReference>
<dbReference type="InterPro" id="IPR017937">
    <property type="entry name" value="Thioredoxin_CS"/>
</dbReference>
<evidence type="ECO:0000313" key="4">
    <source>
        <dbReference type="EMBL" id="MDR6511071.1"/>
    </source>
</evidence>
<name>A0ABU1MM20_9SPHN</name>
<dbReference type="PANTHER" id="PTHR42852">
    <property type="entry name" value="THIOL:DISULFIDE INTERCHANGE PROTEIN DSBE"/>
    <property type="match status" value="1"/>
</dbReference>
<comment type="caution">
    <text evidence="4">The sequence shown here is derived from an EMBL/GenBank/DDBJ whole genome shotgun (WGS) entry which is preliminary data.</text>
</comment>
<proteinExistence type="predicted"/>
<feature type="signal peptide" evidence="2">
    <location>
        <begin position="1"/>
        <end position="34"/>
    </location>
</feature>
<gene>
    <name evidence="4" type="ORF">J2792_001943</name>
</gene>
<dbReference type="InterPro" id="IPR000866">
    <property type="entry name" value="AhpC/TSA"/>
</dbReference>
<sequence length="178" mass="19199">MMPIRFAVPRRLAIAGAAALLAATAFAPTAPALAKDPVVGQPAPPFDLRLIDGTTLSLADLKGQVVVLNFWATWCGPCKAELPLLDQYYAQQQKHGLRVFAVTTEDSLPNYQLKKLFAVMHIPAVRTLKGPYAPLTGVPTNFVIDRAGVVRYAKAGAFDLDDLNNVLVPLLREAPPRG</sequence>
<dbReference type="CDD" id="cd02966">
    <property type="entry name" value="TlpA_like_family"/>
    <property type="match status" value="1"/>
</dbReference>
<dbReference type="Pfam" id="PF00578">
    <property type="entry name" value="AhpC-TSA"/>
    <property type="match status" value="1"/>
</dbReference>
<dbReference type="InterPro" id="IPR050553">
    <property type="entry name" value="Thioredoxin_ResA/DsbE_sf"/>
</dbReference>
<keyword evidence="2" id="KW-0732">Signal</keyword>
<keyword evidence="1" id="KW-0676">Redox-active center</keyword>
<dbReference type="GO" id="GO:0016853">
    <property type="term" value="F:isomerase activity"/>
    <property type="evidence" value="ECO:0007669"/>
    <property type="project" value="UniProtKB-KW"/>
</dbReference>
<dbReference type="EMBL" id="JAVDRD010000004">
    <property type="protein sequence ID" value="MDR6511071.1"/>
    <property type="molecule type" value="Genomic_DNA"/>
</dbReference>
<evidence type="ECO:0000256" key="2">
    <source>
        <dbReference type="SAM" id="SignalP"/>
    </source>
</evidence>
<keyword evidence="4" id="KW-0413">Isomerase</keyword>
<dbReference type="SUPFAM" id="SSF52833">
    <property type="entry name" value="Thioredoxin-like"/>
    <property type="match status" value="1"/>
</dbReference>
<evidence type="ECO:0000256" key="1">
    <source>
        <dbReference type="ARBA" id="ARBA00023284"/>
    </source>
</evidence>
<feature type="domain" description="Thioredoxin" evidence="3">
    <location>
        <begin position="37"/>
        <end position="172"/>
    </location>
</feature>
<keyword evidence="5" id="KW-1185">Reference proteome</keyword>
<dbReference type="PANTHER" id="PTHR42852:SF17">
    <property type="entry name" value="THIOREDOXIN-LIKE PROTEIN HI_1115"/>
    <property type="match status" value="1"/>
</dbReference>
<dbReference type="Gene3D" id="3.40.30.10">
    <property type="entry name" value="Glutaredoxin"/>
    <property type="match status" value="1"/>
</dbReference>
<organism evidence="4 5">
    <name type="scientific">Novosphingobium capsulatum</name>
    <dbReference type="NCBI Taxonomy" id="13688"/>
    <lineage>
        <taxon>Bacteria</taxon>
        <taxon>Pseudomonadati</taxon>
        <taxon>Pseudomonadota</taxon>
        <taxon>Alphaproteobacteria</taxon>
        <taxon>Sphingomonadales</taxon>
        <taxon>Sphingomonadaceae</taxon>
        <taxon>Novosphingobium</taxon>
    </lineage>
</organism>
<accession>A0ABU1MM20</accession>
<dbReference type="RefSeq" id="WP_309805037.1">
    <property type="nucleotide sequence ID" value="NZ_JAVDRD010000004.1"/>
</dbReference>
<evidence type="ECO:0000259" key="3">
    <source>
        <dbReference type="PROSITE" id="PS51352"/>
    </source>
</evidence>